<evidence type="ECO:0000313" key="1">
    <source>
        <dbReference type="EMBL" id="OMP13516.1"/>
    </source>
</evidence>
<keyword evidence="2" id="KW-1185">Reference proteome</keyword>
<dbReference type="AntiFam" id="ANF00142">
    <property type="entry name" value="Shadow ORF (opposite yadG)"/>
</dbReference>
<dbReference type="Proteomes" id="UP000187203">
    <property type="component" value="Unassembled WGS sequence"/>
</dbReference>
<dbReference type="EMBL" id="AWUE01004050">
    <property type="protein sequence ID" value="OMP13516.1"/>
    <property type="molecule type" value="Genomic_DNA"/>
</dbReference>
<comment type="caution">
    <text evidence="1">The sequence shown here is derived from an EMBL/GenBank/DDBJ whole genome shotgun (WGS) entry which is preliminary data.</text>
</comment>
<sequence length="473" mass="51232">MAECASLVSLQFDSRLRLDALGKRVLDERHVGHGVGCVDQLRRRAASGNHHMLRGGACAQVGQHRLHVKVVILQSDVQFVQQHQADGRIAQQFTGAGPCGLGFFHVARAVLRLPRVAFAHYVKAALFGKATQEAFFAGRDRALDELHHADLHVVAHGADHHAEAGAGFALAVTGVDEQHAAPSLLSSVVIGVICNQGRVAAVGHLGNGGAQHARAVLGREHIGRDASVGVSRAVHQQGVRGEAARKVQVMHGQHDQPAVLAAAFAQQAQHGDLLMQIEVGDRFIEQQHARLLRHHGSHGDTLTFTAGKGAHIALGKRLQLQCRHRCIHGAGIGVAFPLPARQVRMAAGHHGVVHSDRERVMQGLRQKRAAAGHRQCRPIGERHTVERDAAAVWRTQPCEHGEPCRLACAVRADHAPELPGGGRHRQPLDQHAPIDRHSQIAQRQFGRCVQLRECIRSGTWTAPPAHRALRISK</sequence>
<gene>
    <name evidence="1" type="ORF">COLO4_01515</name>
</gene>
<organism evidence="1 2">
    <name type="scientific">Corchorus olitorius</name>
    <dbReference type="NCBI Taxonomy" id="93759"/>
    <lineage>
        <taxon>Eukaryota</taxon>
        <taxon>Viridiplantae</taxon>
        <taxon>Streptophyta</taxon>
        <taxon>Embryophyta</taxon>
        <taxon>Tracheophyta</taxon>
        <taxon>Spermatophyta</taxon>
        <taxon>Magnoliopsida</taxon>
        <taxon>eudicotyledons</taxon>
        <taxon>Gunneridae</taxon>
        <taxon>Pentapetalae</taxon>
        <taxon>rosids</taxon>
        <taxon>malvids</taxon>
        <taxon>Malvales</taxon>
        <taxon>Malvaceae</taxon>
        <taxon>Grewioideae</taxon>
        <taxon>Apeibeae</taxon>
        <taxon>Corchorus</taxon>
    </lineage>
</organism>
<name>A0A1R3L2E7_9ROSI</name>
<accession>A0A1R3L2E7</accession>
<dbReference type="AntiFam" id="ANF00095">
    <property type="entry name" value="Shadow ORF (opposite ABC transporters)"/>
</dbReference>
<proteinExistence type="predicted"/>
<protein>
    <submittedName>
        <fullName evidence="1">Uncharacterized protein</fullName>
    </submittedName>
</protein>
<evidence type="ECO:0000313" key="2">
    <source>
        <dbReference type="Proteomes" id="UP000187203"/>
    </source>
</evidence>
<reference evidence="2" key="1">
    <citation type="submission" date="2013-09" db="EMBL/GenBank/DDBJ databases">
        <title>Corchorus olitorius genome sequencing.</title>
        <authorList>
            <person name="Alam M."/>
            <person name="Haque M.S."/>
            <person name="Islam M.S."/>
            <person name="Emdad E.M."/>
            <person name="Islam M.M."/>
            <person name="Ahmed B."/>
            <person name="Halim A."/>
            <person name="Hossen Q.M.M."/>
            <person name="Hossain M.Z."/>
            <person name="Ahmed R."/>
            <person name="Khan M.M."/>
            <person name="Islam R."/>
            <person name="Rashid M.M."/>
            <person name="Khan S.A."/>
            <person name="Rahman M.S."/>
            <person name="Alam M."/>
            <person name="Yahiya A.S."/>
            <person name="Khan M.S."/>
            <person name="Azam M.S."/>
            <person name="Haque T."/>
            <person name="Lashkar M.Z.H."/>
            <person name="Akhand A.I."/>
            <person name="Morshed G."/>
            <person name="Roy S."/>
            <person name="Uddin K.S."/>
            <person name="Rabeya T."/>
            <person name="Hossain A.S."/>
            <person name="Chowdhury A."/>
            <person name="Snigdha A.R."/>
            <person name="Mortoza M.S."/>
            <person name="Matin S.A."/>
            <person name="Hoque S.M.E."/>
            <person name="Islam M.K."/>
            <person name="Roy D.K."/>
            <person name="Haider R."/>
            <person name="Moosa M.M."/>
            <person name="Elias S.M."/>
            <person name="Hasan A.M."/>
            <person name="Jahan S."/>
            <person name="Shafiuddin M."/>
            <person name="Mahmood N."/>
            <person name="Shommy N.S."/>
        </authorList>
    </citation>
    <scope>NUCLEOTIDE SEQUENCE [LARGE SCALE GENOMIC DNA]</scope>
    <source>
        <strain evidence="2">cv. O-4</strain>
    </source>
</reference>
<dbReference type="AlphaFoldDB" id="A0A1R3L2E7"/>